<dbReference type="EMBL" id="JAAYYP010000239">
    <property type="protein sequence ID" value="NLF91064.1"/>
    <property type="molecule type" value="Genomic_DNA"/>
</dbReference>
<evidence type="ECO:0000256" key="1">
    <source>
        <dbReference type="ARBA" id="ARBA00023015"/>
    </source>
</evidence>
<comment type="caution">
    <text evidence="5">The sequence shown here is derived from an EMBL/GenBank/DDBJ whole genome shotgun (WGS) entry which is preliminary data.</text>
</comment>
<name>A0A847HCQ1_9CORY</name>
<dbReference type="GO" id="GO:0003677">
    <property type="term" value="F:DNA binding"/>
    <property type="evidence" value="ECO:0007669"/>
    <property type="project" value="UniProtKB-KW"/>
</dbReference>
<dbReference type="SUPFAM" id="SSF46894">
    <property type="entry name" value="C-terminal effector domain of the bipartite response regulators"/>
    <property type="match status" value="1"/>
</dbReference>
<evidence type="ECO:0000313" key="6">
    <source>
        <dbReference type="Proteomes" id="UP000523614"/>
    </source>
</evidence>
<dbReference type="InterPro" id="IPR000792">
    <property type="entry name" value="Tscrpt_reg_LuxR_C"/>
</dbReference>
<dbReference type="Proteomes" id="UP000523614">
    <property type="component" value="Unassembled WGS sequence"/>
</dbReference>
<dbReference type="PANTHER" id="PTHR44688">
    <property type="entry name" value="DNA-BINDING TRANSCRIPTIONAL ACTIVATOR DEVR_DOSR"/>
    <property type="match status" value="1"/>
</dbReference>
<dbReference type="InterPro" id="IPR016032">
    <property type="entry name" value="Sig_transdc_resp-reg_C-effctor"/>
</dbReference>
<gene>
    <name evidence="5" type="ORF">GX570_06925</name>
</gene>
<dbReference type="CDD" id="cd06170">
    <property type="entry name" value="LuxR_C_like"/>
    <property type="match status" value="1"/>
</dbReference>
<feature type="non-terminal residue" evidence="5">
    <location>
        <position position="1"/>
    </location>
</feature>
<sequence>LGYLLKDAPEQVLHDAVVATAAGRRTLSPEVADALAERLSRPAEALSLREIDILRALETGAGNRELAKQLFISEATVKTHLVHIYQKLGVENRTAAIAAARGRRLI</sequence>
<keyword evidence="2" id="KW-0238">DNA-binding</keyword>
<keyword evidence="1" id="KW-0805">Transcription regulation</keyword>
<dbReference type="PROSITE" id="PS50043">
    <property type="entry name" value="HTH_LUXR_2"/>
    <property type="match status" value="1"/>
</dbReference>
<organism evidence="5 6">
    <name type="scientific">Corynebacterium marinum</name>
    <dbReference type="NCBI Taxonomy" id="349751"/>
    <lineage>
        <taxon>Bacteria</taxon>
        <taxon>Bacillati</taxon>
        <taxon>Actinomycetota</taxon>
        <taxon>Actinomycetes</taxon>
        <taxon>Mycobacteriales</taxon>
        <taxon>Corynebacteriaceae</taxon>
        <taxon>Corynebacterium</taxon>
    </lineage>
</organism>
<dbReference type="GO" id="GO:0006355">
    <property type="term" value="P:regulation of DNA-templated transcription"/>
    <property type="evidence" value="ECO:0007669"/>
    <property type="project" value="InterPro"/>
</dbReference>
<dbReference type="SMART" id="SM00421">
    <property type="entry name" value="HTH_LUXR"/>
    <property type="match status" value="1"/>
</dbReference>
<dbReference type="AlphaFoldDB" id="A0A847HCQ1"/>
<dbReference type="PANTHER" id="PTHR44688:SF16">
    <property type="entry name" value="DNA-BINDING TRANSCRIPTIONAL ACTIVATOR DEVR_DOSR"/>
    <property type="match status" value="1"/>
</dbReference>
<proteinExistence type="predicted"/>
<evidence type="ECO:0000313" key="5">
    <source>
        <dbReference type="EMBL" id="NLF91064.1"/>
    </source>
</evidence>
<dbReference type="PRINTS" id="PR00038">
    <property type="entry name" value="HTHLUXR"/>
</dbReference>
<evidence type="ECO:0000256" key="2">
    <source>
        <dbReference type="ARBA" id="ARBA00023125"/>
    </source>
</evidence>
<protein>
    <submittedName>
        <fullName evidence="5">Response regulator transcription factor</fullName>
    </submittedName>
</protein>
<evidence type="ECO:0000256" key="3">
    <source>
        <dbReference type="ARBA" id="ARBA00023163"/>
    </source>
</evidence>
<reference evidence="5 6" key="1">
    <citation type="journal article" date="2020" name="Biotechnol. Biofuels">
        <title>New insights from the biogas microbiome by comprehensive genome-resolved metagenomics of nearly 1600 species originating from multiple anaerobic digesters.</title>
        <authorList>
            <person name="Campanaro S."/>
            <person name="Treu L."/>
            <person name="Rodriguez-R L.M."/>
            <person name="Kovalovszki A."/>
            <person name="Ziels R.M."/>
            <person name="Maus I."/>
            <person name="Zhu X."/>
            <person name="Kougias P.G."/>
            <person name="Basile A."/>
            <person name="Luo G."/>
            <person name="Schluter A."/>
            <person name="Konstantinidis K.T."/>
            <person name="Angelidaki I."/>
        </authorList>
    </citation>
    <scope>NUCLEOTIDE SEQUENCE [LARGE SCALE GENOMIC DNA]</scope>
    <source>
        <strain evidence="5">AS06rmzACSIP_235</strain>
    </source>
</reference>
<evidence type="ECO:0000259" key="4">
    <source>
        <dbReference type="PROSITE" id="PS50043"/>
    </source>
</evidence>
<dbReference type="Gene3D" id="3.40.50.2300">
    <property type="match status" value="1"/>
</dbReference>
<feature type="domain" description="HTH luxR-type" evidence="4">
    <location>
        <begin position="39"/>
        <end position="104"/>
    </location>
</feature>
<keyword evidence="3" id="KW-0804">Transcription</keyword>
<accession>A0A847HCQ1</accession>
<dbReference type="Pfam" id="PF00196">
    <property type="entry name" value="GerE"/>
    <property type="match status" value="1"/>
</dbReference>